<organism evidence="1 2">
    <name type="scientific">Polysphondylium violaceum</name>
    <dbReference type="NCBI Taxonomy" id="133409"/>
    <lineage>
        <taxon>Eukaryota</taxon>
        <taxon>Amoebozoa</taxon>
        <taxon>Evosea</taxon>
        <taxon>Eumycetozoa</taxon>
        <taxon>Dictyostelia</taxon>
        <taxon>Dictyosteliales</taxon>
        <taxon>Dictyosteliaceae</taxon>
        <taxon>Polysphondylium</taxon>
    </lineage>
</organism>
<comment type="caution">
    <text evidence="1">The sequence shown here is derived from an EMBL/GenBank/DDBJ whole genome shotgun (WGS) entry which is preliminary data.</text>
</comment>
<protein>
    <submittedName>
        <fullName evidence="1">Uncharacterized protein</fullName>
    </submittedName>
</protein>
<evidence type="ECO:0000313" key="1">
    <source>
        <dbReference type="EMBL" id="KAF2078251.1"/>
    </source>
</evidence>
<accession>A0A8J4QAX4</accession>
<evidence type="ECO:0000313" key="2">
    <source>
        <dbReference type="Proteomes" id="UP000695562"/>
    </source>
</evidence>
<gene>
    <name evidence="1" type="ORF">CYY_000441</name>
</gene>
<dbReference type="InterPro" id="IPR052464">
    <property type="entry name" value="Synovial_Prolif_Regulator"/>
</dbReference>
<dbReference type="PANTHER" id="PTHR23424:SF29">
    <property type="entry name" value="SERUM AMYLOID A PROTEIN"/>
    <property type="match status" value="1"/>
</dbReference>
<dbReference type="Proteomes" id="UP000695562">
    <property type="component" value="Unassembled WGS sequence"/>
</dbReference>
<keyword evidence="2" id="KW-1185">Reference proteome</keyword>
<reference evidence="1" key="1">
    <citation type="submission" date="2020-01" db="EMBL/GenBank/DDBJ databases">
        <title>Development of genomics and gene disruption for Polysphondylium violaceum indicates a role for the polyketide synthase stlB in stalk morphogenesis.</title>
        <authorList>
            <person name="Narita B."/>
            <person name="Kawabe Y."/>
            <person name="Kin K."/>
            <person name="Saito T."/>
            <person name="Gibbs R."/>
            <person name="Kuspa A."/>
            <person name="Muzny D."/>
            <person name="Queller D."/>
            <person name="Richards S."/>
            <person name="Strassman J."/>
            <person name="Sucgang R."/>
            <person name="Worley K."/>
            <person name="Schaap P."/>
        </authorList>
    </citation>
    <scope>NUCLEOTIDE SEQUENCE</scope>
    <source>
        <strain evidence="1">QSvi11</strain>
    </source>
</reference>
<dbReference type="InterPro" id="IPR016024">
    <property type="entry name" value="ARM-type_fold"/>
</dbReference>
<dbReference type="EMBL" id="AJWJ01000008">
    <property type="protein sequence ID" value="KAF2078251.1"/>
    <property type="molecule type" value="Genomic_DNA"/>
</dbReference>
<dbReference type="SUPFAM" id="SSF48371">
    <property type="entry name" value="ARM repeat"/>
    <property type="match status" value="1"/>
</dbReference>
<name>A0A8J4QAX4_9MYCE</name>
<dbReference type="AlphaFoldDB" id="A0A8J4QAX4"/>
<sequence length="368" mass="43368">MKYYSFHKSTIIQFIQKFINGDKQVVSEAYTSGELIWDLSSNESYLECLLENNIIDICLFLIKREIDNNNNNNNNSKDERIIEISFGILSNIFSISKSLCIEYHSNQDLVESILHQIYESKSSTSLSECFRLLHTIVYRKECVSFWLSISLDNDNQLLKRSLYLLDISLFDNLILNLIKYINIISFYSDEILKKDLIKYEITRIITDQLTRNDNYQDKFECILEIIVNLIDQEWCFNLKLYEAIYTVFQNYEHNTTILSLVISILSLSLNNDSINLFFKDNYNFKIINENTTMNNLNDSLDDILQILEYYLNNSNGGLESNKSEITLFLNDQLIKVKEKKEIEKDNDNDDQDKEIKIKYLLNKLNDID</sequence>
<proteinExistence type="predicted"/>
<dbReference type="PANTHER" id="PTHR23424">
    <property type="entry name" value="SERUM AMYLOID A"/>
    <property type="match status" value="1"/>
</dbReference>